<gene>
    <name evidence="2" type="ORF">NDU88_001131</name>
</gene>
<evidence type="ECO:0000256" key="1">
    <source>
        <dbReference type="SAM" id="MobiDB-lite"/>
    </source>
</evidence>
<name>A0AAV7V6Y3_PLEWA</name>
<feature type="region of interest" description="Disordered" evidence="1">
    <location>
        <begin position="52"/>
        <end position="77"/>
    </location>
</feature>
<accession>A0AAV7V6Y3</accession>
<keyword evidence="3" id="KW-1185">Reference proteome</keyword>
<organism evidence="2 3">
    <name type="scientific">Pleurodeles waltl</name>
    <name type="common">Iberian ribbed newt</name>
    <dbReference type="NCBI Taxonomy" id="8319"/>
    <lineage>
        <taxon>Eukaryota</taxon>
        <taxon>Metazoa</taxon>
        <taxon>Chordata</taxon>
        <taxon>Craniata</taxon>
        <taxon>Vertebrata</taxon>
        <taxon>Euteleostomi</taxon>
        <taxon>Amphibia</taxon>
        <taxon>Batrachia</taxon>
        <taxon>Caudata</taxon>
        <taxon>Salamandroidea</taxon>
        <taxon>Salamandridae</taxon>
        <taxon>Pleurodelinae</taxon>
        <taxon>Pleurodeles</taxon>
    </lineage>
</organism>
<comment type="caution">
    <text evidence="2">The sequence shown here is derived from an EMBL/GenBank/DDBJ whole genome shotgun (WGS) entry which is preliminary data.</text>
</comment>
<reference evidence="2" key="1">
    <citation type="journal article" date="2022" name="bioRxiv">
        <title>Sequencing and chromosome-scale assembly of the giantPleurodeles waltlgenome.</title>
        <authorList>
            <person name="Brown T."/>
            <person name="Elewa A."/>
            <person name="Iarovenko S."/>
            <person name="Subramanian E."/>
            <person name="Araus A.J."/>
            <person name="Petzold A."/>
            <person name="Susuki M."/>
            <person name="Suzuki K.-i.T."/>
            <person name="Hayashi T."/>
            <person name="Toyoda A."/>
            <person name="Oliveira C."/>
            <person name="Osipova E."/>
            <person name="Leigh N.D."/>
            <person name="Simon A."/>
            <person name="Yun M.H."/>
        </authorList>
    </citation>
    <scope>NUCLEOTIDE SEQUENCE</scope>
    <source>
        <strain evidence="2">20211129_DDA</strain>
        <tissue evidence="2">Liver</tissue>
    </source>
</reference>
<proteinExistence type="predicted"/>
<dbReference type="AlphaFoldDB" id="A0AAV7V6Y3"/>
<dbReference type="Proteomes" id="UP001066276">
    <property type="component" value="Chromosome 2_1"/>
</dbReference>
<sequence length="119" mass="12906">MYVIASAINDTRTQFMVAQSQQVSVPHGRLLDSRSVNLLVLHVLSSLGTPSPAVGSMRQNAEAGPWRRTNVHSKNTNTHSALLGVRGVFGRADWARPGFQLQSDLGRGAGAETRKTRAR</sequence>
<protein>
    <submittedName>
        <fullName evidence="2">Uncharacterized protein</fullName>
    </submittedName>
</protein>
<dbReference type="EMBL" id="JANPWB010000003">
    <property type="protein sequence ID" value="KAJ1197269.1"/>
    <property type="molecule type" value="Genomic_DNA"/>
</dbReference>
<evidence type="ECO:0000313" key="3">
    <source>
        <dbReference type="Proteomes" id="UP001066276"/>
    </source>
</evidence>
<evidence type="ECO:0000313" key="2">
    <source>
        <dbReference type="EMBL" id="KAJ1197269.1"/>
    </source>
</evidence>